<comment type="caution">
    <text evidence="1">The sequence shown here is derived from an EMBL/GenBank/DDBJ whole genome shotgun (WGS) entry which is preliminary data.</text>
</comment>
<proteinExistence type="predicted"/>
<evidence type="ECO:0000313" key="1">
    <source>
        <dbReference type="EMBL" id="GET35400.1"/>
    </source>
</evidence>
<protein>
    <submittedName>
        <fullName evidence="1">Uncharacterized protein</fullName>
    </submittedName>
</protein>
<dbReference type="AlphaFoldDB" id="A0AAV3X483"/>
<evidence type="ECO:0000313" key="2">
    <source>
        <dbReference type="Proteomes" id="UP001050975"/>
    </source>
</evidence>
<accession>A0AAV3X483</accession>
<name>A0AAV3X483_9CYAN</name>
<gene>
    <name evidence="1" type="ORF">MiSe_01420</name>
</gene>
<dbReference type="EMBL" id="BLAY01000001">
    <property type="protein sequence ID" value="GET35400.1"/>
    <property type="molecule type" value="Genomic_DNA"/>
</dbReference>
<sequence>MQLPQNQSETDRVGSCVFTLAVRGEEDREAGEDNPGGKVKMFL</sequence>
<dbReference type="RefSeq" id="WP_264196267.1">
    <property type="nucleotide sequence ID" value="NZ_BLAY01000001.1"/>
</dbReference>
<organism evidence="1 2">
    <name type="scientific">Microseira wollei NIES-4236</name>
    <dbReference type="NCBI Taxonomy" id="2530354"/>
    <lineage>
        <taxon>Bacteria</taxon>
        <taxon>Bacillati</taxon>
        <taxon>Cyanobacteriota</taxon>
        <taxon>Cyanophyceae</taxon>
        <taxon>Oscillatoriophycideae</taxon>
        <taxon>Aerosakkonematales</taxon>
        <taxon>Aerosakkonemataceae</taxon>
        <taxon>Microseira</taxon>
    </lineage>
</organism>
<dbReference type="Proteomes" id="UP001050975">
    <property type="component" value="Unassembled WGS sequence"/>
</dbReference>
<reference evidence="1" key="1">
    <citation type="submission" date="2019-10" db="EMBL/GenBank/DDBJ databases">
        <title>Draft genome sequece of Microseira wollei NIES-4236.</title>
        <authorList>
            <person name="Yamaguchi H."/>
            <person name="Suzuki S."/>
            <person name="Kawachi M."/>
        </authorList>
    </citation>
    <scope>NUCLEOTIDE SEQUENCE</scope>
    <source>
        <strain evidence="1">NIES-4236</strain>
    </source>
</reference>
<keyword evidence="2" id="KW-1185">Reference proteome</keyword>